<feature type="transmembrane region" description="Helical" evidence="6">
    <location>
        <begin position="60"/>
        <end position="80"/>
    </location>
</feature>
<evidence type="ECO:0000256" key="6">
    <source>
        <dbReference type="SAM" id="Phobius"/>
    </source>
</evidence>
<dbReference type="EMBL" id="UAQM01000030">
    <property type="protein sequence ID" value="SPU46163.1"/>
    <property type="molecule type" value="Genomic_DNA"/>
</dbReference>
<reference evidence="9 13" key="3">
    <citation type="submission" date="2020-12" db="EMBL/GenBank/DDBJ databases">
        <title>FDA dAtabase for Regulatory Grade micrObial Sequences (FDA-ARGOS): Supporting development and validation of Infectious Disease Dx tests.</title>
        <authorList>
            <person name="Kerrigan L."/>
            <person name="Long C."/>
            <person name="Tallon L."/>
            <person name="Sadzewicz L."/>
            <person name="Zhao X."/>
            <person name="Boylan J."/>
            <person name="Ott S."/>
            <person name="Bowen H."/>
            <person name="Vavikolanu K."/>
            <person name="Mehta A."/>
            <person name="Aluvathingal J."/>
            <person name="Nadendla S."/>
            <person name="Yan Y."/>
            <person name="Sichtig H."/>
        </authorList>
    </citation>
    <scope>NUCLEOTIDE SEQUENCE [LARGE SCALE GENOMIC DNA]</scope>
    <source>
        <strain evidence="9 13">FDAARGOS_1026</strain>
    </source>
</reference>
<protein>
    <submittedName>
        <fullName evidence="10">Citrate transporter</fullName>
    </submittedName>
</protein>
<dbReference type="EMBL" id="CP066026">
    <property type="protein sequence ID" value="QQB87350.1"/>
    <property type="molecule type" value="Genomic_DNA"/>
</dbReference>
<reference evidence="10 11" key="1">
    <citation type="submission" date="2018-06" db="EMBL/GenBank/DDBJ databases">
        <authorList>
            <consortium name="Pathogen Informatics"/>
            <person name="Doyle S."/>
        </authorList>
    </citation>
    <scope>NUCLEOTIDE SEQUENCE [LARGE SCALE GENOMIC DNA]</scope>
    <source>
        <strain evidence="10 11">NCTC11165</strain>
    </source>
</reference>
<evidence type="ECO:0000256" key="5">
    <source>
        <dbReference type="ARBA" id="ARBA00023136"/>
    </source>
</evidence>
<keyword evidence="3 6" id="KW-0812">Transmembrane</keyword>
<keyword evidence="13" id="KW-1185">Reference proteome</keyword>
<feature type="transmembrane region" description="Helical" evidence="6">
    <location>
        <begin position="12"/>
        <end position="39"/>
    </location>
</feature>
<evidence type="ECO:0000313" key="12">
    <source>
        <dbReference type="Proteomes" id="UP000287388"/>
    </source>
</evidence>
<evidence type="ECO:0000313" key="11">
    <source>
        <dbReference type="Proteomes" id="UP000250358"/>
    </source>
</evidence>
<dbReference type="InterPro" id="IPR014738">
    <property type="entry name" value="Citrate_transporter"/>
</dbReference>
<dbReference type="GO" id="GO:0015137">
    <property type="term" value="F:citrate transmembrane transporter activity"/>
    <property type="evidence" value="ECO:0007669"/>
    <property type="project" value="InterPro"/>
</dbReference>
<feature type="transmembrane region" description="Helical" evidence="6">
    <location>
        <begin position="424"/>
        <end position="444"/>
    </location>
</feature>
<evidence type="ECO:0000313" key="13">
    <source>
        <dbReference type="Proteomes" id="UP000596117"/>
    </source>
</evidence>
<dbReference type="NCBIfam" id="TIGR00784">
    <property type="entry name" value="citMHS"/>
    <property type="match status" value="1"/>
</dbReference>
<comment type="subcellular location">
    <subcellularLocation>
        <location evidence="1">Membrane</location>
        <topology evidence="1">Multi-pass membrane protein</topology>
    </subcellularLocation>
</comment>
<dbReference type="EMBL" id="CP035093">
    <property type="protein sequence ID" value="QAT15264.1"/>
    <property type="molecule type" value="Genomic_DNA"/>
</dbReference>
<dbReference type="KEGG" id="bdm:EQG53_13415"/>
<feature type="transmembrane region" description="Helical" evidence="6">
    <location>
        <begin position="293"/>
        <end position="316"/>
    </location>
</feature>
<dbReference type="GeneID" id="56576756"/>
<dbReference type="AlphaFoldDB" id="A0A246KMW3"/>
<reference evidence="8 12" key="2">
    <citation type="submission" date="2019-01" db="EMBL/GenBank/DDBJ databases">
        <title>Brevundimonas diminuta Genome sequencing and assembly.</title>
        <authorList>
            <person name="Chen H."/>
        </authorList>
    </citation>
    <scope>NUCLEOTIDE SEQUENCE [LARGE SCALE GENOMIC DNA]</scope>
    <source>
        <strain evidence="8">ATCC</strain>
        <strain evidence="12">ATCC(B) 19146</strain>
    </source>
</reference>
<keyword evidence="4 6" id="KW-1133">Transmembrane helix</keyword>
<sequence>MDLALQGFLTIGAFLGLILFARVPVTVALILVPLISVFIGGQAEDVGVMAVDGLKTVAPVAAMMMFAILYFGLMIDVGLFEPLVKGLLRLVQDDPVRLCVVTAILPMLVALDGDGATTFLISVTALLPVHRRLGVKPLVLPTIIGLSAGVMNLLPWGGPTARAMSALEAGVDEIFTPVAPAMLAGIAWVLLAAGFLGWRERRRLAPAGGLRNNRPPPEVGASEIDGSAPAGRMNALFWINLGLTVLLVVLLFQDLYAQWVPLPKMPAPLLFMTAFVIALPINRRTAKAQQEQLAAHAGNVVMVITMICAAGVFAGIMNGAGLITAMAQAAATNMPAFAVPWLSGIVAVTGMPMSLVFTPDAYYFGVLPVFAETAAAVGHDPAAIGRAAILGQMTTGFPLSPLTASTFILIGLSQVSLRDHQKHMFLWAFGTTLVMTAVAALTGAL</sequence>
<name>A0A246KMW3_BREDI</name>
<keyword evidence="5 6" id="KW-0472">Membrane</keyword>
<evidence type="ECO:0000313" key="10">
    <source>
        <dbReference type="EMBL" id="SPU46163.1"/>
    </source>
</evidence>
<organism evidence="10 11">
    <name type="scientific">Brevundimonas diminuta</name>
    <name type="common">Pseudomonas diminuta</name>
    <dbReference type="NCBI Taxonomy" id="293"/>
    <lineage>
        <taxon>Bacteria</taxon>
        <taxon>Pseudomonadati</taxon>
        <taxon>Pseudomonadota</taxon>
        <taxon>Alphaproteobacteria</taxon>
        <taxon>Caulobacterales</taxon>
        <taxon>Caulobacteraceae</taxon>
        <taxon>Brevundimonas</taxon>
    </lineage>
</organism>
<dbReference type="RefSeq" id="WP_003165212.1">
    <property type="nucleotide sequence ID" value="NZ_BJNC01000034.1"/>
</dbReference>
<dbReference type="GO" id="GO:0016020">
    <property type="term" value="C:membrane"/>
    <property type="evidence" value="ECO:0007669"/>
    <property type="project" value="UniProtKB-SubCell"/>
</dbReference>
<dbReference type="InterPro" id="IPR004680">
    <property type="entry name" value="Cit_transptr-like_dom"/>
</dbReference>
<evidence type="ECO:0000256" key="4">
    <source>
        <dbReference type="ARBA" id="ARBA00022989"/>
    </source>
</evidence>
<feature type="domain" description="Citrate transporter-like" evidence="7">
    <location>
        <begin position="17"/>
        <end position="391"/>
    </location>
</feature>
<dbReference type="Proteomes" id="UP000287388">
    <property type="component" value="Chromosome"/>
</dbReference>
<feature type="transmembrane region" description="Helical" evidence="6">
    <location>
        <begin position="100"/>
        <end position="126"/>
    </location>
</feature>
<evidence type="ECO:0000313" key="8">
    <source>
        <dbReference type="EMBL" id="QAT15264.1"/>
    </source>
</evidence>
<evidence type="ECO:0000259" key="7">
    <source>
        <dbReference type="Pfam" id="PF03600"/>
    </source>
</evidence>
<feature type="transmembrane region" description="Helical" evidence="6">
    <location>
        <begin position="178"/>
        <end position="198"/>
    </location>
</feature>
<gene>
    <name evidence="10" type="primary">citN</name>
    <name evidence="8" type="ORF">EQG53_13415</name>
    <name evidence="9" type="ORF">I6H83_09050</name>
    <name evidence="10" type="ORF">NCTC11165_02491</name>
</gene>
<evidence type="ECO:0000313" key="9">
    <source>
        <dbReference type="EMBL" id="QQB87350.1"/>
    </source>
</evidence>
<evidence type="ECO:0000256" key="3">
    <source>
        <dbReference type="ARBA" id="ARBA00022692"/>
    </source>
</evidence>
<proteinExistence type="predicted"/>
<evidence type="ECO:0000256" key="1">
    <source>
        <dbReference type="ARBA" id="ARBA00004141"/>
    </source>
</evidence>
<feature type="transmembrane region" description="Helical" evidence="6">
    <location>
        <begin position="235"/>
        <end position="253"/>
    </location>
</feature>
<dbReference type="Proteomes" id="UP000596117">
    <property type="component" value="Chromosome"/>
</dbReference>
<dbReference type="Proteomes" id="UP000250358">
    <property type="component" value="Unassembled WGS sequence"/>
</dbReference>
<evidence type="ECO:0000256" key="2">
    <source>
        <dbReference type="ARBA" id="ARBA00022448"/>
    </source>
</evidence>
<accession>A0A246KMW3</accession>
<dbReference type="Pfam" id="PF03600">
    <property type="entry name" value="CitMHS"/>
    <property type="match status" value="1"/>
</dbReference>
<feature type="transmembrane region" description="Helical" evidence="6">
    <location>
        <begin position="322"/>
        <end position="349"/>
    </location>
</feature>
<keyword evidence="2" id="KW-0813">Transport</keyword>
<feature type="transmembrane region" description="Helical" evidence="6">
    <location>
        <begin position="138"/>
        <end position="158"/>
    </location>
</feature>
<feature type="transmembrane region" description="Helical" evidence="6">
    <location>
        <begin position="399"/>
        <end position="417"/>
    </location>
</feature>